<dbReference type="InterPro" id="IPR017113">
    <property type="entry name" value="Antirestriction_ArdC"/>
</dbReference>
<dbReference type="RefSeq" id="WP_136060256.1">
    <property type="nucleotide sequence ID" value="NZ_CAAHFH010000001.1"/>
</dbReference>
<evidence type="ECO:0000313" key="4">
    <source>
        <dbReference type="Proteomes" id="UP000346198"/>
    </source>
</evidence>
<accession>A0A6C2UF50</accession>
<dbReference type="InterPro" id="IPR041459">
    <property type="entry name" value="MPTase-PolyVal"/>
</dbReference>
<name>A0A6C2UF50_9BACT</name>
<evidence type="ECO:0000313" key="3">
    <source>
        <dbReference type="EMBL" id="VGO18800.1"/>
    </source>
</evidence>
<protein>
    <submittedName>
        <fullName evidence="3">DNA primase TraC</fullName>
    </submittedName>
</protein>
<dbReference type="GO" id="GO:0003697">
    <property type="term" value="F:single-stranded DNA binding"/>
    <property type="evidence" value="ECO:0007669"/>
    <property type="project" value="InterPro"/>
</dbReference>
<dbReference type="Pfam" id="PF18818">
    <property type="entry name" value="MPTase-PolyVal"/>
    <property type="match status" value="1"/>
</dbReference>
<gene>
    <name evidence="3" type="primary">traC_1</name>
    <name evidence="3" type="ORF">SCARR_00853</name>
</gene>
<organism evidence="3 4">
    <name type="scientific">Pontiella sulfatireligans</name>
    <dbReference type="NCBI Taxonomy" id="2750658"/>
    <lineage>
        <taxon>Bacteria</taxon>
        <taxon>Pseudomonadati</taxon>
        <taxon>Kiritimatiellota</taxon>
        <taxon>Kiritimatiellia</taxon>
        <taxon>Kiritimatiellales</taxon>
        <taxon>Pontiellaceae</taxon>
        <taxon>Pontiella</taxon>
    </lineage>
</organism>
<evidence type="ECO:0000259" key="2">
    <source>
        <dbReference type="Pfam" id="PF18818"/>
    </source>
</evidence>
<keyword evidence="4" id="KW-1185">Reference proteome</keyword>
<feature type="domain" description="N-terminal" evidence="1">
    <location>
        <begin position="6"/>
        <end position="116"/>
    </location>
</feature>
<evidence type="ECO:0000259" key="1">
    <source>
        <dbReference type="Pfam" id="PF08401"/>
    </source>
</evidence>
<dbReference type="Pfam" id="PF08401">
    <property type="entry name" value="ArdcN"/>
    <property type="match status" value="1"/>
</dbReference>
<sequence>MSNGFKKINEMITQRMIDRINETGELPWKKPWASVSLMPRNLISKKPYRGVNVFLLHSLGYASPFFLSFKQVTELGGWVRKGERATPVVFFKFIEADEKEDPDAKSHCVLRYYRVFNTAQCDGLDGKVPEVVVPKRSEHEPLEIAERLLADMPDKPDINYARTLASYSPSMDTVSMPPKEWFASEHEFWAAMWHELSHSTGHQSRVGRKAIMEPHGFGSHEYSQEELVSEMSAAFLCGYCGILMSTEKNQAAYLKGWLARLKADQSLLIKAGCQAQRAFDYIVGDAMEQELAKAA</sequence>
<dbReference type="EMBL" id="CAAHFH010000001">
    <property type="protein sequence ID" value="VGO18800.1"/>
    <property type="molecule type" value="Genomic_DNA"/>
</dbReference>
<feature type="domain" description="Polyvalent protein metallopeptidase" evidence="2">
    <location>
        <begin position="155"/>
        <end position="272"/>
    </location>
</feature>
<proteinExistence type="predicted"/>
<dbReference type="InterPro" id="IPR013610">
    <property type="entry name" value="ArdC_N"/>
</dbReference>
<dbReference type="Proteomes" id="UP000346198">
    <property type="component" value="Unassembled WGS sequence"/>
</dbReference>
<reference evidence="3 4" key="1">
    <citation type="submission" date="2019-04" db="EMBL/GenBank/DDBJ databases">
        <authorList>
            <person name="Van Vliet M D."/>
        </authorList>
    </citation>
    <scope>NUCLEOTIDE SEQUENCE [LARGE SCALE GENOMIC DNA]</scope>
    <source>
        <strain evidence="3 4">F21</strain>
    </source>
</reference>
<dbReference type="PIRSF" id="PIRSF037112">
    <property type="entry name" value="Antirestriction_ArdC"/>
    <property type="match status" value="1"/>
</dbReference>
<dbReference type="AlphaFoldDB" id="A0A6C2UF50"/>